<dbReference type="OrthoDB" id="5217875at2759"/>
<feature type="compositionally biased region" description="Low complexity" evidence="1">
    <location>
        <begin position="105"/>
        <end position="121"/>
    </location>
</feature>
<dbReference type="InParanoid" id="A0A423XD38"/>
<feature type="compositionally biased region" description="Gly residues" evidence="1">
    <location>
        <begin position="183"/>
        <end position="192"/>
    </location>
</feature>
<feature type="compositionally biased region" description="Basic residues" evidence="1">
    <location>
        <begin position="228"/>
        <end position="240"/>
    </location>
</feature>
<dbReference type="EMBL" id="LKEB01000016">
    <property type="protein sequence ID" value="ROW13986.1"/>
    <property type="molecule type" value="Genomic_DNA"/>
</dbReference>
<organism evidence="2 3">
    <name type="scientific">Cytospora leucostoma</name>
    <dbReference type="NCBI Taxonomy" id="1230097"/>
    <lineage>
        <taxon>Eukaryota</taxon>
        <taxon>Fungi</taxon>
        <taxon>Dikarya</taxon>
        <taxon>Ascomycota</taxon>
        <taxon>Pezizomycotina</taxon>
        <taxon>Sordariomycetes</taxon>
        <taxon>Sordariomycetidae</taxon>
        <taxon>Diaporthales</taxon>
        <taxon>Cytosporaceae</taxon>
        <taxon>Cytospora</taxon>
    </lineage>
</organism>
<accession>A0A423XD38</accession>
<dbReference type="AlphaFoldDB" id="A0A423XD38"/>
<feature type="compositionally biased region" description="Basic and acidic residues" evidence="1">
    <location>
        <begin position="26"/>
        <end position="35"/>
    </location>
</feature>
<comment type="caution">
    <text evidence="2">The sequence shown here is derived from an EMBL/GenBank/DDBJ whole genome shotgun (WGS) entry which is preliminary data.</text>
</comment>
<reference evidence="2 3" key="1">
    <citation type="submission" date="2015-09" db="EMBL/GenBank/DDBJ databases">
        <title>Host preference determinants of Valsa canker pathogens revealed by comparative genomics.</title>
        <authorList>
            <person name="Yin Z."/>
            <person name="Huang L."/>
        </authorList>
    </citation>
    <scope>NUCLEOTIDE SEQUENCE [LARGE SCALE GENOMIC DNA]</scope>
    <source>
        <strain evidence="2 3">SXYLt</strain>
    </source>
</reference>
<protein>
    <submittedName>
        <fullName evidence="2">Uncharacterized protein</fullName>
    </submittedName>
</protein>
<dbReference type="Proteomes" id="UP000285146">
    <property type="component" value="Unassembled WGS sequence"/>
</dbReference>
<keyword evidence="3" id="KW-1185">Reference proteome</keyword>
<feature type="compositionally biased region" description="Basic and acidic residues" evidence="1">
    <location>
        <begin position="203"/>
        <end position="216"/>
    </location>
</feature>
<feature type="region of interest" description="Disordered" evidence="1">
    <location>
        <begin position="1"/>
        <end position="240"/>
    </location>
</feature>
<evidence type="ECO:0000313" key="3">
    <source>
        <dbReference type="Proteomes" id="UP000285146"/>
    </source>
</evidence>
<evidence type="ECO:0000313" key="2">
    <source>
        <dbReference type="EMBL" id="ROW13986.1"/>
    </source>
</evidence>
<proteinExistence type="predicted"/>
<feature type="compositionally biased region" description="Pro residues" evidence="1">
    <location>
        <begin position="61"/>
        <end position="71"/>
    </location>
</feature>
<evidence type="ECO:0000256" key="1">
    <source>
        <dbReference type="SAM" id="MobiDB-lite"/>
    </source>
</evidence>
<gene>
    <name evidence="2" type="ORF">VPNG_04099</name>
</gene>
<sequence>MSTAAQASEAEGSRPLQHHHMQPDQAGERQPRPSDYDMFIRQAEEDDQRRTAKAGKQQQQQPPPSNSPPLNPFYSNNWASQPDPPGGNSTNRLAEIQESDDEDAFSSASASASTSTSSSTEHTPAADPCNPQHPAPPSRGGAGGTTTTAGAAARDDNDVASSAARRFSLPRRALTEPCVQQAGGVGGVGGGRHVQFSRNAPEVGEREKERERERLGGRRGSSGSSCAHRLKSPPRPVRRQRSMMKMIADYIRHPRG</sequence>
<name>A0A423XD38_9PEZI</name>